<sequence>MNIIVKIKESEPLCPGNADRFAPHSGALWEGSRDRVQRGRPRPGPLRRERGGHETTRSINDKTAKKKHFRDDMFMNVACSGIVPTTARNMPNYELSKMEYTALNRNIVLGMQGESLSRDVRSTPSNNECSRITESGRLRSPCSPTNDRYNCRLSDCSFVLDQNTPVVTLCRWLACFRPLCIWDVVTPHTRRPRQGNSLSYEMFLGRRRDGMWVEPHLPK</sequence>
<dbReference type="Proteomes" id="UP001066276">
    <property type="component" value="Chromosome 2_1"/>
</dbReference>
<accession>A0AAV7VJX5</accession>
<keyword evidence="3" id="KW-1185">Reference proteome</keyword>
<dbReference type="EMBL" id="JANPWB010000003">
    <property type="protein sequence ID" value="KAJ1200875.1"/>
    <property type="molecule type" value="Genomic_DNA"/>
</dbReference>
<protein>
    <submittedName>
        <fullName evidence="2">Uncharacterized protein</fullName>
    </submittedName>
</protein>
<evidence type="ECO:0000256" key="1">
    <source>
        <dbReference type="SAM" id="MobiDB-lite"/>
    </source>
</evidence>
<name>A0AAV7VJX5_PLEWA</name>
<feature type="region of interest" description="Disordered" evidence="1">
    <location>
        <begin position="24"/>
        <end position="58"/>
    </location>
</feature>
<gene>
    <name evidence="2" type="ORF">NDU88_004696</name>
</gene>
<evidence type="ECO:0000313" key="2">
    <source>
        <dbReference type="EMBL" id="KAJ1200875.1"/>
    </source>
</evidence>
<comment type="caution">
    <text evidence="2">The sequence shown here is derived from an EMBL/GenBank/DDBJ whole genome shotgun (WGS) entry which is preliminary data.</text>
</comment>
<proteinExistence type="predicted"/>
<organism evidence="2 3">
    <name type="scientific">Pleurodeles waltl</name>
    <name type="common">Iberian ribbed newt</name>
    <dbReference type="NCBI Taxonomy" id="8319"/>
    <lineage>
        <taxon>Eukaryota</taxon>
        <taxon>Metazoa</taxon>
        <taxon>Chordata</taxon>
        <taxon>Craniata</taxon>
        <taxon>Vertebrata</taxon>
        <taxon>Euteleostomi</taxon>
        <taxon>Amphibia</taxon>
        <taxon>Batrachia</taxon>
        <taxon>Caudata</taxon>
        <taxon>Salamandroidea</taxon>
        <taxon>Salamandridae</taxon>
        <taxon>Pleurodelinae</taxon>
        <taxon>Pleurodeles</taxon>
    </lineage>
</organism>
<evidence type="ECO:0000313" key="3">
    <source>
        <dbReference type="Proteomes" id="UP001066276"/>
    </source>
</evidence>
<reference evidence="2" key="1">
    <citation type="journal article" date="2022" name="bioRxiv">
        <title>Sequencing and chromosome-scale assembly of the giantPleurodeles waltlgenome.</title>
        <authorList>
            <person name="Brown T."/>
            <person name="Elewa A."/>
            <person name="Iarovenko S."/>
            <person name="Subramanian E."/>
            <person name="Araus A.J."/>
            <person name="Petzold A."/>
            <person name="Susuki M."/>
            <person name="Suzuki K.-i.T."/>
            <person name="Hayashi T."/>
            <person name="Toyoda A."/>
            <person name="Oliveira C."/>
            <person name="Osipova E."/>
            <person name="Leigh N.D."/>
            <person name="Simon A."/>
            <person name="Yun M.H."/>
        </authorList>
    </citation>
    <scope>NUCLEOTIDE SEQUENCE</scope>
    <source>
        <strain evidence="2">20211129_DDA</strain>
        <tissue evidence="2">Liver</tissue>
    </source>
</reference>
<feature type="compositionally biased region" description="Basic and acidic residues" evidence="1">
    <location>
        <begin position="46"/>
        <end position="58"/>
    </location>
</feature>
<dbReference type="AlphaFoldDB" id="A0AAV7VJX5"/>